<evidence type="ECO:0000256" key="7">
    <source>
        <dbReference type="ARBA" id="ARBA00023049"/>
    </source>
</evidence>
<dbReference type="Pfam" id="PF05193">
    <property type="entry name" value="Peptidase_M16_C"/>
    <property type="match status" value="1"/>
</dbReference>
<dbReference type="InterPro" id="IPR007863">
    <property type="entry name" value="Peptidase_M16_C"/>
</dbReference>
<feature type="chain" id="PRO_5030167047" evidence="9">
    <location>
        <begin position="24"/>
        <end position="447"/>
    </location>
</feature>
<dbReference type="OrthoDB" id="9811314at2"/>
<evidence type="ECO:0000256" key="5">
    <source>
        <dbReference type="ARBA" id="ARBA00022801"/>
    </source>
</evidence>
<dbReference type="InterPro" id="IPR011249">
    <property type="entry name" value="Metalloenz_LuxS/M16"/>
</dbReference>
<evidence type="ECO:0000313" key="13">
    <source>
        <dbReference type="Proteomes" id="UP000005089"/>
    </source>
</evidence>
<organism evidence="12 13">
    <name type="scientific">Oxalobacter formigenes OXCC13</name>
    <dbReference type="NCBI Taxonomy" id="556269"/>
    <lineage>
        <taxon>Bacteria</taxon>
        <taxon>Pseudomonadati</taxon>
        <taxon>Pseudomonadota</taxon>
        <taxon>Betaproteobacteria</taxon>
        <taxon>Burkholderiales</taxon>
        <taxon>Oxalobacteraceae</taxon>
        <taxon>Oxalobacter</taxon>
    </lineage>
</organism>
<evidence type="ECO:0000256" key="9">
    <source>
        <dbReference type="SAM" id="SignalP"/>
    </source>
</evidence>
<gene>
    <name evidence="12" type="ORF">OFBG_02061</name>
</gene>
<feature type="domain" description="Peptidase M16 C-terminal" evidence="11">
    <location>
        <begin position="191"/>
        <end position="373"/>
    </location>
</feature>
<dbReference type="PROSITE" id="PS00143">
    <property type="entry name" value="INSULINASE"/>
    <property type="match status" value="1"/>
</dbReference>
<reference evidence="12 13" key="1">
    <citation type="submission" date="2009-02" db="EMBL/GenBank/DDBJ databases">
        <title>The Genome Sequence of Oxalobacter formigenes OXCC13.</title>
        <authorList>
            <consortium name="The Broad Institute Genome Sequencing Platform"/>
            <person name="Ward D."/>
            <person name="Young S.K."/>
            <person name="Kodira C.D."/>
            <person name="Zeng Q."/>
            <person name="Koehrsen M."/>
            <person name="Alvarado L."/>
            <person name="Berlin A."/>
            <person name="Borenstein D."/>
            <person name="Chen Z."/>
            <person name="Engels R."/>
            <person name="Freedman E."/>
            <person name="Gellesch M."/>
            <person name="Goldberg J."/>
            <person name="Griggs A."/>
            <person name="Gujja S."/>
            <person name="Heiman D."/>
            <person name="Hepburn T."/>
            <person name="Howarth C."/>
            <person name="Jen D."/>
            <person name="Larson L."/>
            <person name="Lewis B."/>
            <person name="Mehta T."/>
            <person name="Park D."/>
            <person name="Pearson M."/>
            <person name="Roberts A."/>
            <person name="Saif S."/>
            <person name="Shea T."/>
            <person name="Shenoy N."/>
            <person name="Sisk P."/>
            <person name="Stolte C."/>
            <person name="Sykes S."/>
            <person name="Walk T."/>
            <person name="White J."/>
            <person name="Yandava C."/>
            <person name="Allison M.J."/>
            <person name="Lander E."/>
            <person name="Nusbaum C."/>
            <person name="Galagan J."/>
            <person name="Birren B."/>
        </authorList>
    </citation>
    <scope>NUCLEOTIDE SEQUENCE [LARGE SCALE GENOMIC DNA]</scope>
    <source>
        <strain evidence="12 13">OXCC13</strain>
    </source>
</reference>
<evidence type="ECO:0000256" key="3">
    <source>
        <dbReference type="ARBA" id="ARBA00022670"/>
    </source>
</evidence>
<dbReference type="eggNOG" id="COG0612">
    <property type="taxonomic scope" value="Bacteria"/>
</dbReference>
<evidence type="ECO:0000259" key="11">
    <source>
        <dbReference type="Pfam" id="PF05193"/>
    </source>
</evidence>
<dbReference type="GO" id="GO:0004222">
    <property type="term" value="F:metalloendopeptidase activity"/>
    <property type="evidence" value="ECO:0007669"/>
    <property type="project" value="InterPro"/>
</dbReference>
<evidence type="ECO:0000256" key="2">
    <source>
        <dbReference type="ARBA" id="ARBA00007261"/>
    </source>
</evidence>
<keyword evidence="3" id="KW-0645">Protease</keyword>
<evidence type="ECO:0000256" key="6">
    <source>
        <dbReference type="ARBA" id="ARBA00022833"/>
    </source>
</evidence>
<evidence type="ECO:0000256" key="1">
    <source>
        <dbReference type="ARBA" id="ARBA00001947"/>
    </source>
</evidence>
<name>C3XCV7_OXAFO</name>
<dbReference type="STRING" id="847.BRW83_0008"/>
<dbReference type="GeneID" id="77133919"/>
<evidence type="ECO:0000256" key="4">
    <source>
        <dbReference type="ARBA" id="ARBA00022723"/>
    </source>
</evidence>
<comment type="cofactor">
    <cofactor evidence="1">
        <name>Zn(2+)</name>
        <dbReference type="ChEBI" id="CHEBI:29105"/>
    </cofactor>
</comment>
<accession>C3XCV7</accession>
<dbReference type="SUPFAM" id="SSF63411">
    <property type="entry name" value="LuxS/MPP-like metallohydrolase"/>
    <property type="match status" value="2"/>
</dbReference>
<keyword evidence="7" id="KW-0482">Metalloprotease</keyword>
<evidence type="ECO:0000256" key="8">
    <source>
        <dbReference type="RuleBase" id="RU004447"/>
    </source>
</evidence>
<evidence type="ECO:0000313" key="12">
    <source>
        <dbReference type="EMBL" id="EEO31033.1"/>
    </source>
</evidence>
<dbReference type="Pfam" id="PF00675">
    <property type="entry name" value="Peptidase_M16"/>
    <property type="match status" value="1"/>
</dbReference>
<dbReference type="PANTHER" id="PTHR43690">
    <property type="entry name" value="NARDILYSIN"/>
    <property type="match status" value="1"/>
</dbReference>
<keyword evidence="13" id="KW-1185">Reference proteome</keyword>
<dbReference type="HOGENOM" id="CLU_009902_1_0_4"/>
<proteinExistence type="inferred from homology"/>
<feature type="signal peptide" evidence="9">
    <location>
        <begin position="1"/>
        <end position="23"/>
    </location>
</feature>
<keyword evidence="9" id="KW-0732">Signal</keyword>
<dbReference type="GO" id="GO:0046872">
    <property type="term" value="F:metal ion binding"/>
    <property type="evidence" value="ECO:0007669"/>
    <property type="project" value="UniProtKB-KW"/>
</dbReference>
<dbReference type="Proteomes" id="UP000005089">
    <property type="component" value="Unassembled WGS sequence"/>
</dbReference>
<dbReference type="GO" id="GO:0006508">
    <property type="term" value="P:proteolysis"/>
    <property type="evidence" value="ECO:0007669"/>
    <property type="project" value="UniProtKB-KW"/>
</dbReference>
<dbReference type="Gene3D" id="3.30.830.10">
    <property type="entry name" value="Metalloenzyme, LuxS/M16 peptidase-like"/>
    <property type="match status" value="2"/>
</dbReference>
<dbReference type="EC" id="3.4.24.-" evidence="12"/>
<dbReference type="PANTHER" id="PTHR43690:SF17">
    <property type="entry name" value="PROTEIN YHJJ"/>
    <property type="match status" value="1"/>
</dbReference>
<dbReference type="InterPro" id="IPR001431">
    <property type="entry name" value="Pept_M16_Zn_BS"/>
</dbReference>
<dbReference type="InterPro" id="IPR050626">
    <property type="entry name" value="Peptidase_M16"/>
</dbReference>
<dbReference type="MEROPS" id="M16.019"/>
<dbReference type="AlphaFoldDB" id="C3XCV7"/>
<comment type="similarity">
    <text evidence="2 8">Belongs to the peptidase M16 family.</text>
</comment>
<dbReference type="InterPro" id="IPR011765">
    <property type="entry name" value="Pept_M16_N"/>
</dbReference>
<protein>
    <submittedName>
        <fullName evidence="12">Peptidase M16 inactive domain protein</fullName>
        <ecNumber evidence="12">3.4.24.-</ecNumber>
    </submittedName>
</protein>
<keyword evidence="4" id="KW-0479">Metal-binding</keyword>
<keyword evidence="5 12" id="KW-0378">Hydrolase</keyword>
<evidence type="ECO:0000259" key="10">
    <source>
        <dbReference type="Pfam" id="PF00675"/>
    </source>
</evidence>
<dbReference type="RefSeq" id="WP_005882717.1">
    <property type="nucleotide sequence ID" value="NZ_CP019430.1"/>
</dbReference>
<sequence length="447" mass="50191">MKIRKMLFGLMFVLFWVQNGVQAEPAQEFVLNNGMKVVVREDHRAPVVAHMVWYRVGSMDETNGTTGVAHVLEHMMFKGTKKYPDGSLSKIVAGLGGKDNAFTNTDYTAYFQQIPKANLEKMMELEADRMENLQFKDADFQKEIRVVMEERRWRTDDQPNALVDEALRATAFNAHPYHWPVVGWMNDLQNMTVNDARNWYERWYAPNNATMVVVGDVKAAEVKKLAEKHFGRIKPKKMVPTKPQVEPIQKGERRVAVKAPAENPSVVLAYKVPALKDVEKDSDVYALDVLATVLDGYDNARLSSSLVRKDQVAIAVGADYSAISRGPALFVIEGTPAKGVSVAELEKRLKQEIANVAGKGISPEELQRVKTQLISSQIYKRDSMFGQAMEIGVFEMSGIGQKQIDRIIEKLKEVTPEQVQAVAKKYFSDDSLTVANLVPVALTEKKK</sequence>
<keyword evidence="6" id="KW-0862">Zinc</keyword>
<dbReference type="EMBL" id="GG658170">
    <property type="protein sequence ID" value="EEO31033.1"/>
    <property type="molecule type" value="Genomic_DNA"/>
</dbReference>
<feature type="domain" description="Peptidase M16 N-terminal" evidence="10">
    <location>
        <begin position="36"/>
        <end position="180"/>
    </location>
</feature>